<keyword evidence="5" id="KW-1185">Reference proteome</keyword>
<organism evidence="4 5">
    <name type="scientific">Flavobacterium ponti</name>
    <dbReference type="NCBI Taxonomy" id="665133"/>
    <lineage>
        <taxon>Bacteria</taxon>
        <taxon>Pseudomonadati</taxon>
        <taxon>Bacteroidota</taxon>
        <taxon>Flavobacteriia</taxon>
        <taxon>Flavobacteriales</taxon>
        <taxon>Flavobacteriaceae</taxon>
        <taxon>Flavobacterium</taxon>
    </lineage>
</organism>
<dbReference type="InterPro" id="IPR036116">
    <property type="entry name" value="FN3_sf"/>
</dbReference>
<dbReference type="EMBL" id="JBHSGW010000025">
    <property type="protein sequence ID" value="MFC4740527.1"/>
    <property type="molecule type" value="Genomic_DNA"/>
</dbReference>
<proteinExistence type="predicted"/>
<evidence type="ECO:0000313" key="4">
    <source>
        <dbReference type="EMBL" id="MFC4740527.1"/>
    </source>
</evidence>
<protein>
    <submittedName>
        <fullName evidence="4">Fibronectin type III domain-containing protein</fullName>
    </submittedName>
</protein>
<evidence type="ECO:0000256" key="2">
    <source>
        <dbReference type="SAM" id="SignalP"/>
    </source>
</evidence>
<dbReference type="Gene3D" id="2.60.40.10">
    <property type="entry name" value="Immunoglobulins"/>
    <property type="match status" value="4"/>
</dbReference>
<feature type="domain" description="Fibronectin type-III" evidence="3">
    <location>
        <begin position="772"/>
        <end position="864"/>
    </location>
</feature>
<sequence>MKKITLLIVFLLTSIYAHSQVVAYSFSQSTGTYTEITGGTLLGSETSDDQRFVDPAIPLGGTTLTGVGLPIGFNFIFNNVSYDRFAVNTNGWISFGMSSLGANAVNMNTTSAYTPISSTVTTVSDDLVARISGLGRDLQAQTGSTLRYELIGSAPNQTLVIQFKNFRKYNNTGDIFNFQIRLHETTNVIEVVYGSMTNNATSSTYEVGLRANPAGVASNFNSRTSTTSWSTTTSSLAANNSITMNATIIPSSGLTFVWTPPTCPGSTGLTVTTLTNDSASVSWVEPMPVPSNGYEYVITSTAGLPSGSGIASATNSITASSLTSNTTYYVYVRSNCGSSFGNWILSGTFKTLCDNVTDFVENFDSWPSSTTSLPDCWSKVGSGNVYITTGGAAPMSPLNRLYMNVGTTTTAHAVMRPVSNLQANTHRLRFKAYATTANKVLSVGYFTIPGNEASYVEIEPLQLPSTALASTQEFTIIPTSIPAGITQLVIKIDQTTPAATTVYIDDVKWEVNSSCVEPTALIASAISNSGATLGWTNGGSETIWDIQYGLNNFALGTGTTITGVTSNPYILSGLTSNTTYQFYVRGVCSGPTISSWSGPYTFKTQCDDLTDYLETFDTYPSSTTSLPDCWSRGGNSTSTYITTGAVAPMSPSNRLYMFASGTATPPTEGYAILPAVSNLQAGTHRLKFKAFATAAGRPLEIGYLTDPSDVTTFIQLQEITLPSTVIANTQEFIIVPTGIPTGVKNLCIKNPGFPGGSTTAYIDDVAWELIPACSNPTNTSSSAVISNQATIAWLSGSSATSWEIEYGPTGFTLGTGTVVPASTNPFTLTSLTPQTVYQYYVRSICAGPVTSSESLVGTFTTLCAPFTPYYAQDFATFPPSCWNRSDAGNPTTGPTGTGTGIWFADGFLNSGTTGAIKVNLYSNNRIGWMISPLFDLSAGGYRVKHDVAVTVWNGTGAITMGSDDVVSLLMSIDGGATWTTIEEYNATNSPANASNTEIYDISTVTSSSVLFAYYATDGTVDDAADYDFFIDNFVVETIPTCVEPTLVSASNITATSASFSWTQGSSNTNWEYVLQPQGTGMPTTNGTATSSNPLSVSSLTANTAYEFWIRTDCTVASNGFSIWVGPFNFSTACDATNVPYVMDFETATVPALPSCTSQENVGSGNLWAIANNPGYGFTTKALRYTYNTSSAANVWFYTQGINLVGGTTYAITFDYGSTGTTFPEKLKVAYGTSESAAAMTNPLADYPNVVNSTPLNSSVQFTPATSGIYYFGFNAYSTADQFYLLVDNINVDVFLNSNTFDNSSFVAYPNPVKDVLNLSYSSEISSVKVINLLGQEVISRKVENNSTQIDMTSLTAGAYIVNVTVGDVTKTIKVIKQ</sequence>
<dbReference type="InterPro" id="IPR026444">
    <property type="entry name" value="Secre_tail"/>
</dbReference>
<dbReference type="Gene3D" id="2.60.120.200">
    <property type="match status" value="2"/>
</dbReference>
<name>A0ABV9P8Z5_9FLAO</name>
<keyword evidence="1 2" id="KW-0732">Signal</keyword>
<feature type="chain" id="PRO_5045849523" evidence="2">
    <location>
        <begin position="20"/>
        <end position="1377"/>
    </location>
</feature>
<dbReference type="SMART" id="SM00060">
    <property type="entry name" value="FN3"/>
    <property type="match status" value="4"/>
</dbReference>
<feature type="domain" description="Fibronectin type-III" evidence="3">
    <location>
        <begin position="1043"/>
        <end position="1134"/>
    </location>
</feature>
<accession>A0ABV9P8Z5</accession>
<feature type="signal peptide" evidence="2">
    <location>
        <begin position="1"/>
        <end position="19"/>
    </location>
</feature>
<dbReference type="Pfam" id="PF18962">
    <property type="entry name" value="Por_Secre_tail"/>
    <property type="match status" value="1"/>
</dbReference>
<feature type="domain" description="Fibronectin type-III" evidence="3">
    <location>
        <begin position="265"/>
        <end position="354"/>
    </location>
</feature>
<dbReference type="Proteomes" id="UP001595885">
    <property type="component" value="Unassembled WGS sequence"/>
</dbReference>
<evidence type="ECO:0000256" key="1">
    <source>
        <dbReference type="ARBA" id="ARBA00022729"/>
    </source>
</evidence>
<reference evidence="5" key="1">
    <citation type="journal article" date="2019" name="Int. J. Syst. Evol. Microbiol.">
        <title>The Global Catalogue of Microorganisms (GCM) 10K type strain sequencing project: providing services to taxonomists for standard genome sequencing and annotation.</title>
        <authorList>
            <consortium name="The Broad Institute Genomics Platform"/>
            <consortium name="The Broad Institute Genome Sequencing Center for Infectious Disease"/>
            <person name="Wu L."/>
            <person name="Ma J."/>
        </authorList>
    </citation>
    <scope>NUCLEOTIDE SEQUENCE [LARGE SCALE GENOMIC DNA]</scope>
    <source>
        <strain evidence="5">CCUG 50349</strain>
    </source>
</reference>
<evidence type="ECO:0000313" key="5">
    <source>
        <dbReference type="Proteomes" id="UP001595885"/>
    </source>
</evidence>
<dbReference type="SUPFAM" id="SSF49265">
    <property type="entry name" value="Fibronectin type III"/>
    <property type="match status" value="4"/>
</dbReference>
<evidence type="ECO:0000259" key="3">
    <source>
        <dbReference type="PROSITE" id="PS50853"/>
    </source>
</evidence>
<dbReference type="RefSeq" id="WP_379742062.1">
    <property type="nucleotide sequence ID" value="NZ_JBHSGW010000025.1"/>
</dbReference>
<dbReference type="CDD" id="cd00063">
    <property type="entry name" value="FN3"/>
    <property type="match status" value="4"/>
</dbReference>
<gene>
    <name evidence="4" type="ORF">ACFO3U_11035</name>
</gene>
<dbReference type="NCBIfam" id="TIGR04183">
    <property type="entry name" value="Por_Secre_tail"/>
    <property type="match status" value="1"/>
</dbReference>
<dbReference type="Pfam" id="PF00041">
    <property type="entry name" value="fn3"/>
    <property type="match status" value="1"/>
</dbReference>
<comment type="caution">
    <text evidence="4">The sequence shown here is derived from an EMBL/GenBank/DDBJ whole genome shotgun (WGS) entry which is preliminary data.</text>
</comment>
<dbReference type="InterPro" id="IPR003961">
    <property type="entry name" value="FN3_dom"/>
</dbReference>
<dbReference type="InterPro" id="IPR013783">
    <property type="entry name" value="Ig-like_fold"/>
</dbReference>
<feature type="domain" description="Fibronectin type-III" evidence="3">
    <location>
        <begin position="517"/>
        <end position="607"/>
    </location>
</feature>
<dbReference type="PROSITE" id="PS50853">
    <property type="entry name" value="FN3"/>
    <property type="match status" value="4"/>
</dbReference>